<keyword evidence="1 5" id="KW-0489">Methyltransferase</keyword>
<protein>
    <submittedName>
        <fullName evidence="5">Class I SAM-dependent methyltransferase</fullName>
    </submittedName>
</protein>
<evidence type="ECO:0000256" key="1">
    <source>
        <dbReference type="ARBA" id="ARBA00022603"/>
    </source>
</evidence>
<comment type="caution">
    <text evidence="5">The sequence shown here is derived from an EMBL/GenBank/DDBJ whole genome shotgun (WGS) entry which is preliminary data.</text>
</comment>
<reference evidence="5 6" key="1">
    <citation type="submission" date="2021-01" db="EMBL/GenBank/DDBJ databases">
        <title>Actinoplanes sp. nov. LDG1-06 isolated from lichen.</title>
        <authorList>
            <person name="Saeng-In P."/>
            <person name="Phongsopitanun W."/>
            <person name="Kanchanasin P."/>
            <person name="Yuki M."/>
            <person name="Kudo T."/>
            <person name="Ohkuma M."/>
            <person name="Tanasupawat S."/>
        </authorList>
    </citation>
    <scope>NUCLEOTIDE SEQUENCE [LARGE SCALE GENOMIC DNA]</scope>
    <source>
        <strain evidence="5 6">LDG1-06</strain>
    </source>
</reference>
<evidence type="ECO:0000313" key="5">
    <source>
        <dbReference type="EMBL" id="MBM2618929.1"/>
    </source>
</evidence>
<dbReference type="Proteomes" id="UP000632138">
    <property type="component" value="Unassembled WGS sequence"/>
</dbReference>
<dbReference type="SUPFAM" id="SSF53335">
    <property type="entry name" value="S-adenosyl-L-methionine-dependent methyltransferases"/>
    <property type="match status" value="1"/>
</dbReference>
<dbReference type="InterPro" id="IPR029063">
    <property type="entry name" value="SAM-dependent_MTases_sf"/>
</dbReference>
<keyword evidence="2" id="KW-0808">Transferase</keyword>
<feature type="domain" description="Methyltransferase" evidence="4">
    <location>
        <begin position="45"/>
        <end position="135"/>
    </location>
</feature>
<dbReference type="RefSeq" id="WP_203378931.1">
    <property type="nucleotide sequence ID" value="NZ_JAENHP010000008.1"/>
</dbReference>
<evidence type="ECO:0000313" key="6">
    <source>
        <dbReference type="Proteomes" id="UP000632138"/>
    </source>
</evidence>
<evidence type="ECO:0000259" key="4">
    <source>
        <dbReference type="Pfam" id="PF13649"/>
    </source>
</evidence>
<evidence type="ECO:0000256" key="3">
    <source>
        <dbReference type="ARBA" id="ARBA00022691"/>
    </source>
</evidence>
<proteinExistence type="predicted"/>
<evidence type="ECO:0000256" key="2">
    <source>
        <dbReference type="ARBA" id="ARBA00022679"/>
    </source>
</evidence>
<organism evidence="5 6">
    <name type="scientific">Paractinoplanes ovalisporus</name>
    <dbReference type="NCBI Taxonomy" id="2810368"/>
    <lineage>
        <taxon>Bacteria</taxon>
        <taxon>Bacillati</taxon>
        <taxon>Actinomycetota</taxon>
        <taxon>Actinomycetes</taxon>
        <taxon>Micromonosporales</taxon>
        <taxon>Micromonosporaceae</taxon>
        <taxon>Paractinoplanes</taxon>
    </lineage>
</organism>
<dbReference type="PANTHER" id="PTHR43464">
    <property type="entry name" value="METHYLTRANSFERASE"/>
    <property type="match status" value="1"/>
</dbReference>
<dbReference type="PANTHER" id="PTHR43464:SF19">
    <property type="entry name" value="UBIQUINONE BIOSYNTHESIS O-METHYLTRANSFERASE, MITOCHONDRIAL"/>
    <property type="match status" value="1"/>
</dbReference>
<dbReference type="GO" id="GO:0032259">
    <property type="term" value="P:methylation"/>
    <property type="evidence" value="ECO:0007669"/>
    <property type="project" value="UniProtKB-KW"/>
</dbReference>
<dbReference type="Pfam" id="PF13649">
    <property type="entry name" value="Methyltransf_25"/>
    <property type="match status" value="1"/>
</dbReference>
<dbReference type="GO" id="GO:0008168">
    <property type="term" value="F:methyltransferase activity"/>
    <property type="evidence" value="ECO:0007669"/>
    <property type="project" value="UniProtKB-KW"/>
</dbReference>
<dbReference type="CDD" id="cd02440">
    <property type="entry name" value="AdoMet_MTases"/>
    <property type="match status" value="1"/>
</dbReference>
<dbReference type="EMBL" id="JAENHP010000008">
    <property type="protein sequence ID" value="MBM2618929.1"/>
    <property type="molecule type" value="Genomic_DNA"/>
</dbReference>
<keyword evidence="6" id="KW-1185">Reference proteome</keyword>
<sequence length="242" mass="26748">MDDPDGYFGEDVAQTYDDATGGEFDPAVISRTAEVLADLSGGSALEFAIGTGRIAVPLAERGVEVHGIDMSRAMVARLRDKNPAIGVTIGDFSATRVDGKFDLVYLVFNTIMNVTTQDAQVDCFVNAAAHLRPGGRFLVEVMIPELRKLPAGQTVVPFTVTPTRWGFDSYEVATQAMASNYATFRSEGRGEFWSVPFRYLWPAEMDLMARIAGLRPEHRWDSWERTPFTNESSKIIATWVKP</sequence>
<dbReference type="InterPro" id="IPR041698">
    <property type="entry name" value="Methyltransf_25"/>
</dbReference>
<gene>
    <name evidence="5" type="ORF">JIG36_25550</name>
</gene>
<keyword evidence="3" id="KW-0949">S-adenosyl-L-methionine</keyword>
<dbReference type="Gene3D" id="3.40.50.150">
    <property type="entry name" value="Vaccinia Virus protein VP39"/>
    <property type="match status" value="1"/>
</dbReference>
<accession>A0ABS2AGG7</accession>
<name>A0ABS2AGG7_9ACTN</name>